<evidence type="ECO:0000313" key="2">
    <source>
        <dbReference type="EMBL" id="OBQ36930.1"/>
    </source>
</evidence>
<dbReference type="InterPro" id="IPR003959">
    <property type="entry name" value="ATPase_AAA_core"/>
</dbReference>
<proteinExistence type="predicted"/>
<dbReference type="AlphaFoldDB" id="A0A1B7WIV3"/>
<dbReference type="EMBL" id="LJOW01000286">
    <property type="protein sequence ID" value="OBQ36930.1"/>
    <property type="molecule type" value="Genomic_DNA"/>
</dbReference>
<name>A0A1B7WIV3_APHFL</name>
<evidence type="ECO:0000313" key="3">
    <source>
        <dbReference type="Proteomes" id="UP000092093"/>
    </source>
</evidence>
<dbReference type="Proteomes" id="UP000092093">
    <property type="component" value="Unassembled WGS sequence"/>
</dbReference>
<protein>
    <recommendedName>
        <fullName evidence="1">ATPase AAA-type core domain-containing protein</fullName>
    </recommendedName>
</protein>
<gene>
    <name evidence="2" type="ORF">AN484_25355</name>
</gene>
<evidence type="ECO:0000259" key="1">
    <source>
        <dbReference type="Pfam" id="PF13304"/>
    </source>
</evidence>
<dbReference type="GO" id="GO:0016887">
    <property type="term" value="F:ATP hydrolysis activity"/>
    <property type="evidence" value="ECO:0007669"/>
    <property type="project" value="InterPro"/>
</dbReference>
<feature type="non-terminal residue" evidence="2">
    <location>
        <position position="1"/>
    </location>
</feature>
<sequence>RRRGSESEAGDRLQDRCDNLWSVLRNLHDRRIIDKRYDTIMNFMKQSFPSFDGLFFEQTGRNVIYANFLDEKRRDPIQASGVSDGHIQMLINLTALFSEKPNGYSLILLDEPDISLHPWALAVFGKAVKLATEKWNKQVFISTHSPVLISQFKPQNIWAMELDKNGQTVMKRVSEITDIQDLLEEYATGSLYMAEAIAPQSQSFTEESN</sequence>
<organism evidence="2 3">
    <name type="scientific">Aphanizomenon flos-aquae WA102</name>
    <dbReference type="NCBI Taxonomy" id="1710896"/>
    <lineage>
        <taxon>Bacteria</taxon>
        <taxon>Bacillati</taxon>
        <taxon>Cyanobacteriota</taxon>
        <taxon>Cyanophyceae</taxon>
        <taxon>Nostocales</taxon>
        <taxon>Aphanizomenonaceae</taxon>
        <taxon>Aphanizomenon</taxon>
    </lineage>
</organism>
<dbReference type="PANTHER" id="PTHR40396">
    <property type="entry name" value="ATPASE-LIKE PROTEIN"/>
    <property type="match status" value="1"/>
</dbReference>
<dbReference type="GO" id="GO:0005524">
    <property type="term" value="F:ATP binding"/>
    <property type="evidence" value="ECO:0007669"/>
    <property type="project" value="InterPro"/>
</dbReference>
<dbReference type="PATRIC" id="fig|1710896.3.peg.197"/>
<dbReference type="Pfam" id="PF13304">
    <property type="entry name" value="AAA_21"/>
    <property type="match status" value="1"/>
</dbReference>
<feature type="domain" description="ATPase AAA-type core" evidence="1">
    <location>
        <begin position="52"/>
        <end position="150"/>
    </location>
</feature>
<dbReference type="PANTHER" id="PTHR40396:SF1">
    <property type="entry name" value="ATPASE AAA-TYPE CORE DOMAIN-CONTAINING PROTEIN"/>
    <property type="match status" value="1"/>
</dbReference>
<accession>A0A1B7WIV3</accession>
<dbReference type="SUPFAM" id="SSF52540">
    <property type="entry name" value="P-loop containing nucleoside triphosphate hydrolases"/>
    <property type="match status" value="1"/>
</dbReference>
<dbReference type="Gene3D" id="3.40.50.300">
    <property type="entry name" value="P-loop containing nucleotide triphosphate hydrolases"/>
    <property type="match status" value="1"/>
</dbReference>
<comment type="caution">
    <text evidence="2">The sequence shown here is derived from an EMBL/GenBank/DDBJ whole genome shotgun (WGS) entry which is preliminary data.</text>
</comment>
<reference evidence="2 3" key="1">
    <citation type="submission" date="2015-09" db="EMBL/GenBank/DDBJ databases">
        <title>Aphanizomenon flos-aquae WA102.</title>
        <authorList>
            <person name="Driscoll C."/>
        </authorList>
    </citation>
    <scope>NUCLEOTIDE SEQUENCE [LARGE SCALE GENOMIC DNA]</scope>
    <source>
        <strain evidence="2">WA102</strain>
    </source>
</reference>
<dbReference type="InterPro" id="IPR027417">
    <property type="entry name" value="P-loop_NTPase"/>
</dbReference>